<comment type="caution">
    <text evidence="1">The sequence shown here is derived from an EMBL/GenBank/DDBJ whole genome shotgun (WGS) entry which is preliminary data.</text>
</comment>
<organism evidence="1 2">
    <name type="scientific">Candidatus Cryptobacteroides faecigallinarum</name>
    <dbReference type="NCBI Taxonomy" id="2840763"/>
    <lineage>
        <taxon>Bacteria</taxon>
        <taxon>Pseudomonadati</taxon>
        <taxon>Bacteroidota</taxon>
        <taxon>Bacteroidia</taxon>
        <taxon>Bacteroidales</taxon>
        <taxon>Candidatus Cryptobacteroides</taxon>
    </lineage>
</organism>
<dbReference type="InterPro" id="IPR015943">
    <property type="entry name" value="WD40/YVTN_repeat-like_dom_sf"/>
</dbReference>
<sequence length="377" mass="40631">MNSKPPVGVLPEPGELGRLYILNEGVMGMGNSSIDFYDFADGTYVTDAFPAANPDVPFGLGDTGNDLAVYGGKLWAVMNGSNLVEVMDALTIEHIMDIDVPACRNITFSGRYAYVTSWAGNVSDDGDRTGMVYRIDINSLSIAGTVEVGYQPEDIAALDGKIYVANSGGMTDGYDNRLSIIDEESFSLERTVEIAANICDIAPDAYGRLWISSPGDYYSVHSGIYVYDIASGTVLKSEPGAVLQSGAGVSFKSESGANILPEWINDIRVSSMYSTGSHLWVLGNENEWDYTAGAGKYCLYTIDCQALTMTRTELSRTGAESISNPYGIWVSPDEKTIAITDAASYTEPGYILFLDANLNFVSSFQTGFLPGHFAVLE</sequence>
<reference evidence="1" key="2">
    <citation type="journal article" date="2021" name="PeerJ">
        <title>Extensive microbial diversity within the chicken gut microbiome revealed by metagenomics and culture.</title>
        <authorList>
            <person name="Gilroy R."/>
            <person name="Ravi A."/>
            <person name="Getino M."/>
            <person name="Pursley I."/>
            <person name="Horton D.L."/>
            <person name="Alikhan N.F."/>
            <person name="Baker D."/>
            <person name="Gharbi K."/>
            <person name="Hall N."/>
            <person name="Watson M."/>
            <person name="Adriaenssens E.M."/>
            <person name="Foster-Nyarko E."/>
            <person name="Jarju S."/>
            <person name="Secka A."/>
            <person name="Antonio M."/>
            <person name="Oren A."/>
            <person name="Chaudhuri R.R."/>
            <person name="La Ragione R."/>
            <person name="Hildebrand F."/>
            <person name="Pallen M.J."/>
        </authorList>
    </citation>
    <scope>NUCLEOTIDE SEQUENCE</scope>
    <source>
        <strain evidence="1">B1-13419</strain>
    </source>
</reference>
<evidence type="ECO:0000313" key="1">
    <source>
        <dbReference type="EMBL" id="MBO8473981.1"/>
    </source>
</evidence>
<dbReference type="SUPFAM" id="SSF50969">
    <property type="entry name" value="YVTN repeat-like/Quinoprotein amine dehydrogenase"/>
    <property type="match status" value="1"/>
</dbReference>
<dbReference type="PANTHER" id="PTHR47197">
    <property type="entry name" value="PROTEIN NIRF"/>
    <property type="match status" value="1"/>
</dbReference>
<dbReference type="PANTHER" id="PTHR47197:SF3">
    <property type="entry name" value="DIHYDRO-HEME D1 DEHYDROGENASE"/>
    <property type="match status" value="1"/>
</dbReference>
<evidence type="ECO:0008006" key="3">
    <source>
        <dbReference type="Google" id="ProtNLM"/>
    </source>
</evidence>
<dbReference type="InterPro" id="IPR031815">
    <property type="entry name" value="DUF5074"/>
</dbReference>
<dbReference type="EMBL" id="JADIMD010000023">
    <property type="protein sequence ID" value="MBO8473981.1"/>
    <property type="molecule type" value="Genomic_DNA"/>
</dbReference>
<dbReference type="Gene3D" id="2.130.10.10">
    <property type="entry name" value="YVTN repeat-like/Quinoprotein amine dehydrogenase"/>
    <property type="match status" value="1"/>
</dbReference>
<dbReference type="AlphaFoldDB" id="A0A9D9ILN1"/>
<accession>A0A9D9ILN1</accession>
<protein>
    <recommendedName>
        <fullName evidence="3">YncE family protein</fullName>
    </recommendedName>
</protein>
<evidence type="ECO:0000313" key="2">
    <source>
        <dbReference type="Proteomes" id="UP000823757"/>
    </source>
</evidence>
<gene>
    <name evidence="1" type="ORF">IAB91_01645</name>
</gene>
<dbReference type="Proteomes" id="UP000823757">
    <property type="component" value="Unassembled WGS sequence"/>
</dbReference>
<proteinExistence type="predicted"/>
<reference evidence="1" key="1">
    <citation type="submission" date="2020-10" db="EMBL/GenBank/DDBJ databases">
        <authorList>
            <person name="Gilroy R."/>
        </authorList>
    </citation>
    <scope>NUCLEOTIDE SEQUENCE</scope>
    <source>
        <strain evidence="1">B1-13419</strain>
    </source>
</reference>
<dbReference type="InterPro" id="IPR011044">
    <property type="entry name" value="Quino_amine_DH_bsu"/>
</dbReference>
<dbReference type="InterPro" id="IPR051200">
    <property type="entry name" value="Host-pathogen_enzymatic-act"/>
</dbReference>
<dbReference type="Pfam" id="PF16819">
    <property type="entry name" value="DUF5074"/>
    <property type="match status" value="1"/>
</dbReference>
<name>A0A9D9ILN1_9BACT</name>